<organism evidence="3 4">
    <name type="scientific">Actinokineospora iranica</name>
    <dbReference type="NCBI Taxonomy" id="1271860"/>
    <lineage>
        <taxon>Bacteria</taxon>
        <taxon>Bacillati</taxon>
        <taxon>Actinomycetota</taxon>
        <taxon>Actinomycetes</taxon>
        <taxon>Pseudonocardiales</taxon>
        <taxon>Pseudonocardiaceae</taxon>
        <taxon>Actinokineospora</taxon>
    </lineage>
</organism>
<dbReference type="EMBL" id="FMZZ01000009">
    <property type="protein sequence ID" value="SDD27134.1"/>
    <property type="molecule type" value="Genomic_DNA"/>
</dbReference>
<dbReference type="InterPro" id="IPR011576">
    <property type="entry name" value="Pyridox_Oxase_N"/>
</dbReference>
<dbReference type="SUPFAM" id="SSF50475">
    <property type="entry name" value="FMN-binding split barrel"/>
    <property type="match status" value="1"/>
</dbReference>
<evidence type="ECO:0000313" key="4">
    <source>
        <dbReference type="Proteomes" id="UP000199501"/>
    </source>
</evidence>
<dbReference type="GO" id="GO:0005829">
    <property type="term" value="C:cytosol"/>
    <property type="evidence" value="ECO:0007669"/>
    <property type="project" value="TreeGrafter"/>
</dbReference>
<accession>A0A1G6TE46</accession>
<dbReference type="OrthoDB" id="159383at2"/>
<dbReference type="PANTHER" id="PTHR35176:SF1">
    <property type="entry name" value="F420H(2)-DEPENDENT BILIVERDIN REDUCTASE"/>
    <property type="match status" value="1"/>
</dbReference>
<keyword evidence="4" id="KW-1185">Reference proteome</keyword>
<evidence type="ECO:0000313" key="3">
    <source>
        <dbReference type="EMBL" id="SDD27134.1"/>
    </source>
</evidence>
<keyword evidence="1" id="KW-0560">Oxidoreductase</keyword>
<proteinExistence type="predicted"/>
<evidence type="ECO:0000256" key="1">
    <source>
        <dbReference type="ARBA" id="ARBA00023002"/>
    </source>
</evidence>
<gene>
    <name evidence="3" type="ORF">SAMN05216174_10994</name>
</gene>
<dbReference type="PANTHER" id="PTHR35176">
    <property type="entry name" value="HEME OXYGENASE HI_0854-RELATED"/>
    <property type="match status" value="1"/>
</dbReference>
<dbReference type="Gene3D" id="2.30.110.10">
    <property type="entry name" value="Electron Transport, Fmn-binding Protein, Chain A"/>
    <property type="match status" value="1"/>
</dbReference>
<dbReference type="NCBIfam" id="TIGR03618">
    <property type="entry name" value="Rv1155_F420"/>
    <property type="match status" value="1"/>
</dbReference>
<dbReference type="InterPro" id="IPR012349">
    <property type="entry name" value="Split_barrel_FMN-bd"/>
</dbReference>
<name>A0A1G6TE46_9PSEU</name>
<dbReference type="InterPro" id="IPR019920">
    <property type="entry name" value="F420-binding_dom_put"/>
</dbReference>
<dbReference type="GO" id="GO:0070967">
    <property type="term" value="F:coenzyme F420 binding"/>
    <property type="evidence" value="ECO:0007669"/>
    <property type="project" value="TreeGrafter"/>
</dbReference>
<dbReference type="RefSeq" id="WP_091452722.1">
    <property type="nucleotide sequence ID" value="NZ_FMZZ01000009.1"/>
</dbReference>
<dbReference type="InterPro" id="IPR052019">
    <property type="entry name" value="F420H2_bilvrd_red/Heme_oxyg"/>
</dbReference>
<reference evidence="4" key="1">
    <citation type="submission" date="2016-10" db="EMBL/GenBank/DDBJ databases">
        <authorList>
            <person name="Varghese N."/>
            <person name="Submissions S."/>
        </authorList>
    </citation>
    <scope>NUCLEOTIDE SEQUENCE [LARGE SCALE GENOMIC DNA]</scope>
    <source>
        <strain evidence="4">IBRC-M 10403</strain>
    </source>
</reference>
<dbReference type="AlphaFoldDB" id="A0A1G6TE46"/>
<protein>
    <submittedName>
        <fullName evidence="3">PPOX class probable F420-dependent enzyme</fullName>
    </submittedName>
</protein>
<evidence type="ECO:0000259" key="2">
    <source>
        <dbReference type="Pfam" id="PF01243"/>
    </source>
</evidence>
<dbReference type="GO" id="GO:0016627">
    <property type="term" value="F:oxidoreductase activity, acting on the CH-CH group of donors"/>
    <property type="evidence" value="ECO:0007669"/>
    <property type="project" value="TreeGrafter"/>
</dbReference>
<dbReference type="Proteomes" id="UP000199501">
    <property type="component" value="Unassembled WGS sequence"/>
</dbReference>
<feature type="domain" description="Pyridoxamine 5'-phosphate oxidase N-terminal" evidence="2">
    <location>
        <begin position="13"/>
        <end position="117"/>
    </location>
</feature>
<dbReference type="Pfam" id="PF01243">
    <property type="entry name" value="PNPOx_N"/>
    <property type="match status" value="1"/>
</dbReference>
<sequence>MRAMDRSEWLEFVLHGTRTGKLATVRADGTPHVAPVWFLVDEGDSGDRIVFNTGADTVKGKALRRDPRFSLCVDLEAAPFAFVQFQAEAELSEDMDQMLHWATRLGARYMGEDAAEAFGKRNAVPGELLVFGRITKTVALADIAD</sequence>
<dbReference type="STRING" id="1271860.SAMN05216174_10994"/>